<gene>
    <name evidence="1" type="ORF">EIY87_28420</name>
</gene>
<sequence length="624" mass="68311">MIDAPTRAELPLIPWRDLAPYLSVVVIEATADDPALTFGAVVRELRKLPPANSKRRTKLVAADEAAASEHRQLEGLGTLIAAGVDQLAGYINEVGAVPSWLSERTELLNTTYELGLVVRRGNLIAVKPDGPSAERLQRWIDASPRLAQRISPLILECTFLMGRARGLWLQSATGRNARHPDAKTSVGIDLKETLNVFADSGYSLGSARCELPADLELDQLRGTIGATIRSSQLWLKPMSTIGDFLATVGEIFDLIKKVAAEEDSLIEAFPELARDVTDLSEVHGAYDVAAIDVDHLPAADVAGEETYDAASILESAALIVMPDSRSARFKLKIGLDGVEGGVVSVTPKPKPHGFLLDIGQSGSFSRDAIAQPVLDALRSTDLLTVFYESGHVYSRGRITKKNTAIFPFKNWQFRSFAGFDVETEKPFDHRSTEKIHKSIGDPTDTSLFGWVLENFSDGWLICDDGAGESADFLQINAKGTLRFIHVKGAESSSSGRGISAKSYEVVAGQAAKNLVFMEKERLAEHLRSTDAPYKASWVDRVKVGDRREFIEMLLARSEEDAREVVIVQPHVLEKKHKALRALEPGTKPPQDLLRLQRLETLLNSTRSSVVNSNAELWVISSSDK</sequence>
<protein>
    <submittedName>
        <fullName evidence="1">Uncharacterized protein</fullName>
    </submittedName>
</protein>
<dbReference type="OrthoDB" id="9148897at2"/>
<evidence type="ECO:0000313" key="1">
    <source>
        <dbReference type="EMBL" id="RSD13625.1"/>
    </source>
</evidence>
<proteinExistence type="predicted"/>
<comment type="caution">
    <text evidence="1">The sequence shown here is derived from an EMBL/GenBank/DDBJ whole genome shotgun (WGS) entry which is preliminary data.</text>
</comment>
<reference evidence="1 2" key="1">
    <citation type="submission" date="2018-12" db="EMBL/GenBank/DDBJ databases">
        <title>Amycolatopsis eburnea sp. nov. actinomycete associate with arbuscular mycorrhiza fungal spore.</title>
        <authorList>
            <person name="Lumyong S."/>
            <person name="Chaiya L."/>
        </authorList>
    </citation>
    <scope>NUCLEOTIDE SEQUENCE [LARGE SCALE GENOMIC DNA]</scope>
    <source>
        <strain evidence="1 2">GLM-1</strain>
    </source>
</reference>
<dbReference type="Proteomes" id="UP000267081">
    <property type="component" value="Unassembled WGS sequence"/>
</dbReference>
<dbReference type="RefSeq" id="WP_125312911.1">
    <property type="nucleotide sequence ID" value="NZ_RSEC01000058.1"/>
</dbReference>
<name>A0A427T3U7_9PSEU</name>
<dbReference type="AlphaFoldDB" id="A0A427T3U7"/>
<accession>A0A427T3U7</accession>
<dbReference type="EMBL" id="RSEC01000058">
    <property type="protein sequence ID" value="RSD13625.1"/>
    <property type="molecule type" value="Genomic_DNA"/>
</dbReference>
<organism evidence="1 2">
    <name type="scientific">Amycolatopsis eburnea</name>
    <dbReference type="NCBI Taxonomy" id="2267691"/>
    <lineage>
        <taxon>Bacteria</taxon>
        <taxon>Bacillati</taxon>
        <taxon>Actinomycetota</taxon>
        <taxon>Actinomycetes</taxon>
        <taxon>Pseudonocardiales</taxon>
        <taxon>Pseudonocardiaceae</taxon>
        <taxon>Amycolatopsis</taxon>
    </lineage>
</organism>
<evidence type="ECO:0000313" key="2">
    <source>
        <dbReference type="Proteomes" id="UP000267081"/>
    </source>
</evidence>
<keyword evidence="2" id="KW-1185">Reference proteome</keyword>